<protein>
    <recommendedName>
        <fullName evidence="3">Biliverdin-producing heme oxygenase</fullName>
    </recommendedName>
</protein>
<sequence>MRPFSRKSTAVLGCQNAAAGKSEDDGQMTDAVDVNSAVRNVLRDETWSQHKQLHLHASFRALFKGTLERDGYRTLILRLYGFYVPLDAAIADALQACDFDGGDYAYHPRAPLFARDLLDLGLDDDALCRAPRSPQAGAKISSNTLGGVLYVVEGSTHGGGVIDRAARDLLGDGPPDGRRYWDWCRTQGADRWEMTNRLLLRLQEAGTPQQDLIEGARQTFQAIADWLMPLDRPSPSAGRSTESLS</sequence>
<evidence type="ECO:0008006" key="3">
    <source>
        <dbReference type="Google" id="ProtNLM"/>
    </source>
</evidence>
<dbReference type="Pfam" id="PF01126">
    <property type="entry name" value="Heme_oxygenase"/>
    <property type="match status" value="1"/>
</dbReference>
<accession>A0A327JFK0</accession>
<organism evidence="1 2">
    <name type="scientific">Rhodobium orientis</name>
    <dbReference type="NCBI Taxonomy" id="34017"/>
    <lineage>
        <taxon>Bacteria</taxon>
        <taxon>Pseudomonadati</taxon>
        <taxon>Pseudomonadota</taxon>
        <taxon>Alphaproteobacteria</taxon>
        <taxon>Hyphomicrobiales</taxon>
        <taxon>Rhodobiaceae</taxon>
        <taxon>Rhodobium</taxon>
    </lineage>
</organism>
<evidence type="ECO:0000313" key="1">
    <source>
        <dbReference type="EMBL" id="RAI24711.1"/>
    </source>
</evidence>
<comment type="caution">
    <text evidence="1">The sequence shown here is derived from an EMBL/GenBank/DDBJ whole genome shotgun (WGS) entry which is preliminary data.</text>
</comment>
<dbReference type="AlphaFoldDB" id="A0A327JFK0"/>
<gene>
    <name evidence="1" type="ORF">CH339_21560</name>
</gene>
<evidence type="ECO:0000313" key="2">
    <source>
        <dbReference type="Proteomes" id="UP000249299"/>
    </source>
</evidence>
<dbReference type="Proteomes" id="UP000249299">
    <property type="component" value="Unassembled WGS sequence"/>
</dbReference>
<dbReference type="SUPFAM" id="SSF48613">
    <property type="entry name" value="Heme oxygenase-like"/>
    <property type="match status" value="1"/>
</dbReference>
<reference evidence="1 2" key="1">
    <citation type="submission" date="2017-07" db="EMBL/GenBank/DDBJ databases">
        <title>Draft Genome Sequences of Select Purple Nonsulfur Bacteria.</title>
        <authorList>
            <person name="Lasarre B."/>
            <person name="Mckinlay J.B."/>
        </authorList>
    </citation>
    <scope>NUCLEOTIDE SEQUENCE [LARGE SCALE GENOMIC DNA]</scope>
    <source>
        <strain evidence="1 2">DSM 11290</strain>
    </source>
</reference>
<dbReference type="InterPro" id="IPR016084">
    <property type="entry name" value="Haem_Oase-like_multi-hlx"/>
</dbReference>
<keyword evidence="2" id="KW-1185">Reference proteome</keyword>
<name>A0A327JFK0_9HYPH</name>
<dbReference type="GO" id="GO:0006788">
    <property type="term" value="P:heme oxidation"/>
    <property type="evidence" value="ECO:0007669"/>
    <property type="project" value="InterPro"/>
</dbReference>
<dbReference type="CDD" id="cd19166">
    <property type="entry name" value="HemeO-bac"/>
    <property type="match status" value="1"/>
</dbReference>
<dbReference type="Gene3D" id="1.20.910.10">
    <property type="entry name" value="Heme oxygenase-like"/>
    <property type="match status" value="1"/>
</dbReference>
<proteinExistence type="predicted"/>
<dbReference type="GO" id="GO:0004392">
    <property type="term" value="F:heme oxygenase (decyclizing) activity"/>
    <property type="evidence" value="ECO:0007669"/>
    <property type="project" value="InterPro"/>
</dbReference>
<dbReference type="EMBL" id="NPEV01000070">
    <property type="protein sequence ID" value="RAI24711.1"/>
    <property type="molecule type" value="Genomic_DNA"/>
</dbReference>
<dbReference type="InterPro" id="IPR016053">
    <property type="entry name" value="Haem_Oase-like"/>
</dbReference>